<evidence type="ECO:0000313" key="2">
    <source>
        <dbReference type="Proteomes" id="UP000805193"/>
    </source>
</evidence>
<evidence type="ECO:0000313" key="1">
    <source>
        <dbReference type="EMBL" id="KAG0417122.1"/>
    </source>
</evidence>
<accession>A0AC60PCN1</accession>
<sequence>MGKACGLRPRRVWEKKEKYSSHADAFDMDDIDFQQQYRLSKAVVRWLCDELRSGPGLRRWSRARTVVTVEQQAFVALRFFATGSYQGLVASDRNLSVHQTTVNSAVRAVAVAIVRRLGPTWVAFAETVEKLILPGVVGCVDGTFVAIKGPSQFDRTVTKASYWCRKLHYALSVMECDANMRILAVDPSMPGCSHDALVWRQSWVRQQCIAGRLMRHGEYLLAVFTPVGRSNAAHASMRSVVERCIGLLKSRFRCVQKHRVLYHHPRIGGTIVAACAVLHNICLSAGGSDPGFAVDVLPEPVVLRVCVPVGEVCFLPELARTLCACTVRLVLCRSLLGLRMRLYGEVCVLPKPTWTPCVCVCR</sequence>
<reference evidence="1 2" key="1">
    <citation type="journal article" date="2020" name="Cell">
        <title>Large-Scale Comparative Analyses of Tick Genomes Elucidate Their Genetic Diversity and Vector Capacities.</title>
        <authorList>
            <consortium name="Tick Genome and Microbiome Consortium (TIGMIC)"/>
            <person name="Jia N."/>
            <person name="Wang J."/>
            <person name="Shi W."/>
            <person name="Du L."/>
            <person name="Sun Y."/>
            <person name="Zhan W."/>
            <person name="Jiang J.F."/>
            <person name="Wang Q."/>
            <person name="Zhang B."/>
            <person name="Ji P."/>
            <person name="Bell-Sakyi L."/>
            <person name="Cui X.M."/>
            <person name="Yuan T.T."/>
            <person name="Jiang B.G."/>
            <person name="Yang W.F."/>
            <person name="Lam T.T."/>
            <person name="Chang Q.C."/>
            <person name="Ding S.J."/>
            <person name="Wang X.J."/>
            <person name="Zhu J.G."/>
            <person name="Ruan X.D."/>
            <person name="Zhao L."/>
            <person name="Wei J.T."/>
            <person name="Ye R.Z."/>
            <person name="Que T.C."/>
            <person name="Du C.H."/>
            <person name="Zhou Y.H."/>
            <person name="Cheng J.X."/>
            <person name="Dai P.F."/>
            <person name="Guo W.B."/>
            <person name="Han X.H."/>
            <person name="Huang E.J."/>
            <person name="Li L.F."/>
            <person name="Wei W."/>
            <person name="Gao Y.C."/>
            <person name="Liu J.Z."/>
            <person name="Shao H.Z."/>
            <person name="Wang X."/>
            <person name="Wang C.C."/>
            <person name="Yang T.C."/>
            <person name="Huo Q.B."/>
            <person name="Li W."/>
            <person name="Chen H.Y."/>
            <person name="Chen S.E."/>
            <person name="Zhou L.G."/>
            <person name="Ni X.B."/>
            <person name="Tian J.H."/>
            <person name="Sheng Y."/>
            <person name="Liu T."/>
            <person name="Pan Y.S."/>
            <person name="Xia L.Y."/>
            <person name="Li J."/>
            <person name="Zhao F."/>
            <person name="Cao W.C."/>
        </authorList>
    </citation>
    <scope>NUCLEOTIDE SEQUENCE [LARGE SCALE GENOMIC DNA]</scope>
    <source>
        <strain evidence="1">Iper-2018</strain>
    </source>
</reference>
<dbReference type="EMBL" id="JABSTQ010010881">
    <property type="protein sequence ID" value="KAG0417122.1"/>
    <property type="molecule type" value="Genomic_DNA"/>
</dbReference>
<name>A0AC60PCN1_IXOPE</name>
<keyword evidence="2" id="KW-1185">Reference proteome</keyword>
<proteinExistence type="predicted"/>
<comment type="caution">
    <text evidence="1">The sequence shown here is derived from an EMBL/GenBank/DDBJ whole genome shotgun (WGS) entry which is preliminary data.</text>
</comment>
<protein>
    <submittedName>
        <fullName evidence="1">Uncharacterized protein</fullName>
    </submittedName>
</protein>
<gene>
    <name evidence="1" type="ORF">HPB47_005867</name>
</gene>
<organism evidence="1 2">
    <name type="scientific">Ixodes persulcatus</name>
    <name type="common">Taiga tick</name>
    <dbReference type="NCBI Taxonomy" id="34615"/>
    <lineage>
        <taxon>Eukaryota</taxon>
        <taxon>Metazoa</taxon>
        <taxon>Ecdysozoa</taxon>
        <taxon>Arthropoda</taxon>
        <taxon>Chelicerata</taxon>
        <taxon>Arachnida</taxon>
        <taxon>Acari</taxon>
        <taxon>Parasitiformes</taxon>
        <taxon>Ixodida</taxon>
        <taxon>Ixodoidea</taxon>
        <taxon>Ixodidae</taxon>
        <taxon>Ixodinae</taxon>
        <taxon>Ixodes</taxon>
    </lineage>
</organism>
<dbReference type="Proteomes" id="UP000805193">
    <property type="component" value="Unassembled WGS sequence"/>
</dbReference>